<protein>
    <recommendedName>
        <fullName evidence="3">DUF177 domain-containing protein</fullName>
    </recommendedName>
</protein>
<dbReference type="AlphaFoldDB" id="A0A1D8GBX0"/>
<accession>A0A1D8GBX0</accession>
<reference evidence="1 2" key="1">
    <citation type="submission" date="2016-09" db="EMBL/GenBank/DDBJ databases">
        <title>Genomic analysis reveals versatility of anaerobic energy metabolism of Geosporobacter ferrireducens IRF9 of phylum Firmicutes.</title>
        <authorList>
            <person name="Kim S.-J."/>
        </authorList>
    </citation>
    <scope>NUCLEOTIDE SEQUENCE [LARGE SCALE GENOMIC DNA]</scope>
    <source>
        <strain evidence="1 2">IRF9</strain>
    </source>
</reference>
<evidence type="ECO:0000313" key="1">
    <source>
        <dbReference type="EMBL" id="AOT68399.1"/>
    </source>
</evidence>
<dbReference type="KEGG" id="gfe:Gferi_01600"/>
<dbReference type="PANTHER" id="PTHR34374:SF1">
    <property type="entry name" value="LARGE RIBOSOMAL RNA SUBUNIT ACCUMULATION PROTEIN YCED HOMOLOG 1, CHLOROPLASTIC"/>
    <property type="match status" value="1"/>
</dbReference>
<organism evidence="1 2">
    <name type="scientific">Geosporobacter ferrireducens</name>
    <dbReference type="NCBI Taxonomy" id="1424294"/>
    <lineage>
        <taxon>Bacteria</taxon>
        <taxon>Bacillati</taxon>
        <taxon>Bacillota</taxon>
        <taxon>Clostridia</taxon>
        <taxon>Peptostreptococcales</taxon>
        <taxon>Thermotaleaceae</taxon>
        <taxon>Geosporobacter</taxon>
    </lineage>
</organism>
<dbReference type="PANTHER" id="PTHR34374">
    <property type="entry name" value="LARGE RIBOSOMAL RNA SUBUNIT ACCUMULATION PROTEIN YCED HOMOLOG 1, CHLOROPLASTIC"/>
    <property type="match status" value="1"/>
</dbReference>
<evidence type="ECO:0008006" key="3">
    <source>
        <dbReference type="Google" id="ProtNLM"/>
    </source>
</evidence>
<dbReference type="RefSeq" id="WP_069973952.1">
    <property type="nucleotide sequence ID" value="NZ_CP017269.1"/>
</dbReference>
<dbReference type="Proteomes" id="UP000095743">
    <property type="component" value="Chromosome"/>
</dbReference>
<name>A0A1D8GBX0_9FIRM</name>
<evidence type="ECO:0000313" key="2">
    <source>
        <dbReference type="Proteomes" id="UP000095743"/>
    </source>
</evidence>
<gene>
    <name evidence="1" type="ORF">Gferi_01600</name>
</gene>
<keyword evidence="2" id="KW-1185">Reference proteome</keyword>
<dbReference type="OrthoDB" id="9790372at2"/>
<dbReference type="STRING" id="1424294.Gferi_01600"/>
<dbReference type="Pfam" id="PF02620">
    <property type="entry name" value="YceD"/>
    <property type="match status" value="1"/>
</dbReference>
<proteinExistence type="predicted"/>
<dbReference type="EMBL" id="CP017269">
    <property type="protein sequence ID" value="AOT68399.1"/>
    <property type="molecule type" value="Genomic_DNA"/>
</dbReference>
<dbReference type="InterPro" id="IPR003772">
    <property type="entry name" value="YceD"/>
</dbReference>
<sequence length="168" mass="19463">MKIDLKELFEGQKNTIDIEVQEPYKNFNYYNEEISFSKPVVFKGQAYRVNHEVFLKGIVEGVLLLKCHRCLAPFEHAITHHIHEKLTVRNHEQAEEDELFSVEDYMLDISDIIENSLVLAFPMKVVCDENCKGLCLVCGTDLNESSCECEKSEIDPRLLKLKDLLQQD</sequence>